<feature type="compositionally biased region" description="Basic residues" evidence="1">
    <location>
        <begin position="473"/>
        <end position="482"/>
    </location>
</feature>
<feature type="region of interest" description="Disordered" evidence="1">
    <location>
        <begin position="447"/>
        <end position="482"/>
    </location>
</feature>
<feature type="compositionally biased region" description="Pro residues" evidence="1">
    <location>
        <begin position="387"/>
        <end position="398"/>
    </location>
</feature>
<protein>
    <submittedName>
        <fullName evidence="3">Uncharacterized protein</fullName>
    </submittedName>
</protein>
<feature type="transmembrane region" description="Helical" evidence="2">
    <location>
        <begin position="197"/>
        <end position="217"/>
    </location>
</feature>
<dbReference type="RefSeq" id="XP_033397776.1">
    <property type="nucleotide sequence ID" value="XM_033540441.1"/>
</dbReference>
<reference evidence="3" key="1">
    <citation type="journal article" date="2020" name="Stud. Mycol.">
        <title>101 Dothideomycetes genomes: a test case for predicting lifestyles and emergence of pathogens.</title>
        <authorList>
            <person name="Haridas S."/>
            <person name="Albert R."/>
            <person name="Binder M."/>
            <person name="Bloem J."/>
            <person name="Labutti K."/>
            <person name="Salamov A."/>
            <person name="Andreopoulos B."/>
            <person name="Baker S."/>
            <person name="Barry K."/>
            <person name="Bills G."/>
            <person name="Bluhm B."/>
            <person name="Cannon C."/>
            <person name="Castanera R."/>
            <person name="Culley D."/>
            <person name="Daum C."/>
            <person name="Ezra D."/>
            <person name="Gonzalez J."/>
            <person name="Henrissat B."/>
            <person name="Kuo A."/>
            <person name="Liang C."/>
            <person name="Lipzen A."/>
            <person name="Lutzoni F."/>
            <person name="Magnuson J."/>
            <person name="Mondo S."/>
            <person name="Nolan M."/>
            <person name="Ohm R."/>
            <person name="Pangilinan J."/>
            <person name="Park H.-J."/>
            <person name="Ramirez L."/>
            <person name="Alfaro M."/>
            <person name="Sun H."/>
            <person name="Tritt A."/>
            <person name="Yoshinaga Y."/>
            <person name="Zwiers L.-H."/>
            <person name="Turgeon B."/>
            <person name="Goodwin S."/>
            <person name="Spatafora J."/>
            <person name="Crous P."/>
            <person name="Grigoriev I."/>
        </authorList>
    </citation>
    <scope>NUCLEOTIDE SEQUENCE</scope>
    <source>
        <strain evidence="3">CBS 121167</strain>
    </source>
</reference>
<dbReference type="GeneID" id="54297937"/>
<gene>
    <name evidence="3" type="ORF">K452DRAFT_287264</name>
</gene>
<evidence type="ECO:0000256" key="1">
    <source>
        <dbReference type="SAM" id="MobiDB-lite"/>
    </source>
</evidence>
<sequence length="602" mass="67440">MGRDAFLTRLALGRSAYELPERFPAGTHQYDSRGHPVNPQARALGRVLRDAQNDVLAAVGVVERKRVSLAAATPSPPKDPLVVKLVEAEELSGTSVAVVSTLAKYAGLWWVYALLDRILTYDYPQEHSFTDLLCAQYRSEGPAAFFFAGLPAHLISMLTNDGEMWAYFAISTLDEALLRSNLSRDRRMFYHRWRPRIRNIISIAVELIFAPIVLHATSQRLFLTSASQLLPPAQMFNPFSAGSPFMTLTTPLHFSLTAAISCVSSTIISPAIMAFVWRRALTHIQRLMYEPLERNILAPDNPDVYTTEIAADRKNDALPLAPKNYPWADWFFGCLQWNRRDSPRDVTSAEIPDELSLEDRHFNRGHPVRSTDIEGPDEDDRPGTPVGLPPSPFNPQTPPTQSHTGFPTPPISPTESFRNPDNERDATVRIASRDEGSGVVSLEIALPEELQENPSASRSALEARRPQETLNERHHRRRERERTKVHRITQLAEEPAEMLMTWLNFTFSDWMLLPLRAIGLRMLAEWYLRSLSGRSGGHQLPAGAQAIYGAWPAPSANRSMGVYIGRVGLCCALEASVGLAAWGLEWVVVTGMGRRYFGWGRR</sequence>
<proteinExistence type="predicted"/>
<evidence type="ECO:0000313" key="3">
    <source>
        <dbReference type="EMBL" id="KAF2142064.1"/>
    </source>
</evidence>
<feature type="transmembrane region" description="Helical" evidence="2">
    <location>
        <begin position="254"/>
        <end position="277"/>
    </location>
</feature>
<accession>A0A6A6BFP1</accession>
<keyword evidence="2" id="KW-1133">Transmembrane helix</keyword>
<feature type="compositionally biased region" description="Basic and acidic residues" evidence="1">
    <location>
        <begin position="461"/>
        <end position="472"/>
    </location>
</feature>
<keyword evidence="4" id="KW-1185">Reference proteome</keyword>
<keyword evidence="2" id="KW-0812">Transmembrane</keyword>
<evidence type="ECO:0000313" key="4">
    <source>
        <dbReference type="Proteomes" id="UP000799438"/>
    </source>
</evidence>
<evidence type="ECO:0000256" key="2">
    <source>
        <dbReference type="SAM" id="Phobius"/>
    </source>
</evidence>
<dbReference type="Proteomes" id="UP000799438">
    <property type="component" value="Unassembled WGS sequence"/>
</dbReference>
<dbReference type="EMBL" id="ML995485">
    <property type="protein sequence ID" value="KAF2142064.1"/>
    <property type="molecule type" value="Genomic_DNA"/>
</dbReference>
<organism evidence="3 4">
    <name type="scientific">Aplosporella prunicola CBS 121167</name>
    <dbReference type="NCBI Taxonomy" id="1176127"/>
    <lineage>
        <taxon>Eukaryota</taxon>
        <taxon>Fungi</taxon>
        <taxon>Dikarya</taxon>
        <taxon>Ascomycota</taxon>
        <taxon>Pezizomycotina</taxon>
        <taxon>Dothideomycetes</taxon>
        <taxon>Dothideomycetes incertae sedis</taxon>
        <taxon>Botryosphaeriales</taxon>
        <taxon>Aplosporellaceae</taxon>
        <taxon>Aplosporella</taxon>
    </lineage>
</organism>
<name>A0A6A6BFP1_9PEZI</name>
<keyword evidence="2" id="KW-0472">Membrane</keyword>
<dbReference type="AlphaFoldDB" id="A0A6A6BFP1"/>
<dbReference type="OrthoDB" id="5383784at2759"/>
<feature type="region of interest" description="Disordered" evidence="1">
    <location>
        <begin position="357"/>
        <end position="422"/>
    </location>
</feature>